<evidence type="ECO:0000313" key="3">
    <source>
        <dbReference type="EMBL" id="NGP76061.1"/>
    </source>
</evidence>
<proteinExistence type="predicted"/>
<keyword evidence="2" id="KW-0472">Membrane</keyword>
<dbReference type="EMBL" id="JAALLT010000002">
    <property type="protein sequence ID" value="NGP76061.1"/>
    <property type="molecule type" value="Genomic_DNA"/>
</dbReference>
<sequence length="146" mass="16680">MSEKNSDQLGKRFRTITGDLKLYIEKRIELLLLNIGEQYSQWMAESIQKLTGIFLLFGAFVFVLVAVAIYLGELLGWPGLGYVIVSIPLFVTGLFFFYLKPRSLAENLQQHFESELIKALTQNVEQDGKKHNEPLNLPESTEEKVN</sequence>
<protein>
    <recommendedName>
        <fullName evidence="5">Holin-X, holin superfamily III</fullName>
    </recommendedName>
</protein>
<dbReference type="InterPro" id="IPR009937">
    <property type="entry name" value="Phage_holin_3_6"/>
</dbReference>
<organism evidence="3 4">
    <name type="scientific">Halalkalibaculum roseum</name>
    <dbReference type="NCBI Taxonomy" id="2709311"/>
    <lineage>
        <taxon>Bacteria</taxon>
        <taxon>Pseudomonadati</taxon>
        <taxon>Balneolota</taxon>
        <taxon>Balneolia</taxon>
        <taxon>Balneolales</taxon>
        <taxon>Balneolaceae</taxon>
        <taxon>Halalkalibaculum</taxon>
    </lineage>
</organism>
<dbReference type="AlphaFoldDB" id="A0A6M1SL64"/>
<keyword evidence="4" id="KW-1185">Reference proteome</keyword>
<reference evidence="3 4" key="1">
    <citation type="submission" date="2020-02" db="EMBL/GenBank/DDBJ databases">
        <title>Balneolaceae bacterium YR4-1, complete genome.</title>
        <authorList>
            <person name="Li Y."/>
            <person name="Wu S."/>
        </authorList>
    </citation>
    <scope>NUCLEOTIDE SEQUENCE [LARGE SCALE GENOMIC DNA]</scope>
    <source>
        <strain evidence="3 4">YR4-1</strain>
    </source>
</reference>
<evidence type="ECO:0000256" key="1">
    <source>
        <dbReference type="SAM" id="MobiDB-lite"/>
    </source>
</evidence>
<keyword evidence="2" id="KW-0812">Transmembrane</keyword>
<evidence type="ECO:0000313" key="4">
    <source>
        <dbReference type="Proteomes" id="UP000473278"/>
    </source>
</evidence>
<comment type="caution">
    <text evidence="3">The sequence shown here is derived from an EMBL/GenBank/DDBJ whole genome shotgun (WGS) entry which is preliminary data.</text>
</comment>
<feature type="region of interest" description="Disordered" evidence="1">
    <location>
        <begin position="127"/>
        <end position="146"/>
    </location>
</feature>
<keyword evidence="2" id="KW-1133">Transmembrane helix</keyword>
<accession>A0A6M1SL64</accession>
<name>A0A6M1SL64_9BACT</name>
<feature type="transmembrane region" description="Helical" evidence="2">
    <location>
        <begin position="50"/>
        <end position="71"/>
    </location>
</feature>
<feature type="transmembrane region" description="Helical" evidence="2">
    <location>
        <begin position="77"/>
        <end position="99"/>
    </location>
</feature>
<dbReference type="Pfam" id="PF07332">
    <property type="entry name" value="Phage_holin_3_6"/>
    <property type="match status" value="1"/>
</dbReference>
<evidence type="ECO:0008006" key="5">
    <source>
        <dbReference type="Google" id="ProtNLM"/>
    </source>
</evidence>
<dbReference type="Proteomes" id="UP000473278">
    <property type="component" value="Unassembled WGS sequence"/>
</dbReference>
<gene>
    <name evidence="3" type="ORF">G3570_05430</name>
</gene>
<dbReference type="RefSeq" id="WP_165140091.1">
    <property type="nucleotide sequence ID" value="NZ_JAALLT010000002.1"/>
</dbReference>
<evidence type="ECO:0000256" key="2">
    <source>
        <dbReference type="SAM" id="Phobius"/>
    </source>
</evidence>